<accession>A0A0E9N8V3</accession>
<evidence type="ECO:0008006" key="5">
    <source>
        <dbReference type="Google" id="ProtNLM"/>
    </source>
</evidence>
<dbReference type="InterPro" id="IPR002347">
    <property type="entry name" value="SDR_fam"/>
</dbReference>
<dbReference type="EMBL" id="BACD03000001">
    <property type="protein sequence ID" value="GAO45830.1"/>
    <property type="molecule type" value="Genomic_DNA"/>
</dbReference>
<reference evidence="3 4" key="3">
    <citation type="journal article" date="2015" name="Genome Announc.">
        <title>Draft Genome Sequence of the Archiascomycetous Yeast Saitoella complicata.</title>
        <authorList>
            <person name="Yamauchi K."/>
            <person name="Kondo S."/>
            <person name="Hamamoto M."/>
            <person name="Takahashi Y."/>
            <person name="Ogura Y."/>
            <person name="Hayashi T."/>
            <person name="Nishida H."/>
        </authorList>
    </citation>
    <scope>NUCLEOTIDE SEQUENCE [LARGE SCALE GENOMIC DNA]</scope>
    <source>
        <strain evidence="3 4">NRRL Y-17804</strain>
    </source>
</reference>
<dbReference type="SUPFAM" id="SSF51735">
    <property type="entry name" value="NAD(P)-binding Rossmann-fold domains"/>
    <property type="match status" value="1"/>
</dbReference>
<comment type="caution">
    <text evidence="3">The sequence shown here is derived from an EMBL/GenBank/DDBJ whole genome shotgun (WGS) entry which is preliminary data.</text>
</comment>
<evidence type="ECO:0000256" key="2">
    <source>
        <dbReference type="ARBA" id="ARBA00023002"/>
    </source>
</evidence>
<gene>
    <name evidence="3" type="ORF">G7K_0079-t1</name>
</gene>
<dbReference type="OrthoDB" id="542013at2759"/>
<dbReference type="Gene3D" id="3.40.50.720">
    <property type="entry name" value="NAD(P)-binding Rossmann-like Domain"/>
    <property type="match status" value="1"/>
</dbReference>
<dbReference type="PANTHER" id="PTHR24320">
    <property type="entry name" value="RETINOL DEHYDROGENASE"/>
    <property type="match status" value="1"/>
</dbReference>
<dbReference type="Pfam" id="PF00106">
    <property type="entry name" value="adh_short"/>
    <property type="match status" value="1"/>
</dbReference>
<evidence type="ECO:0000313" key="3">
    <source>
        <dbReference type="EMBL" id="GAO45830.1"/>
    </source>
</evidence>
<dbReference type="AlphaFoldDB" id="A0A0E9N8V3"/>
<organism evidence="3 4">
    <name type="scientific">Saitoella complicata (strain BCRC 22490 / CBS 7301 / JCM 7358 / NBRC 10748 / NRRL Y-17804)</name>
    <dbReference type="NCBI Taxonomy" id="698492"/>
    <lineage>
        <taxon>Eukaryota</taxon>
        <taxon>Fungi</taxon>
        <taxon>Dikarya</taxon>
        <taxon>Ascomycota</taxon>
        <taxon>Taphrinomycotina</taxon>
        <taxon>Taphrinomycotina incertae sedis</taxon>
        <taxon>Saitoella</taxon>
    </lineage>
</organism>
<dbReference type="Proteomes" id="UP000033140">
    <property type="component" value="Unassembled WGS sequence"/>
</dbReference>
<keyword evidence="2" id="KW-0560">Oxidoreductase</keyword>
<evidence type="ECO:0000313" key="4">
    <source>
        <dbReference type="Proteomes" id="UP000033140"/>
    </source>
</evidence>
<dbReference type="InterPro" id="IPR036291">
    <property type="entry name" value="NAD(P)-bd_dom_sf"/>
</dbReference>
<dbReference type="PANTHER" id="PTHR24320:SF148">
    <property type="entry name" value="NAD(P)-BINDING ROSSMANN-FOLD SUPERFAMILY PROTEIN"/>
    <property type="match status" value="1"/>
</dbReference>
<evidence type="ECO:0000256" key="1">
    <source>
        <dbReference type="ARBA" id="ARBA00006484"/>
    </source>
</evidence>
<reference evidence="3 4" key="1">
    <citation type="journal article" date="2011" name="J. Gen. Appl. Microbiol.">
        <title>Draft genome sequencing of the enigmatic yeast Saitoella complicata.</title>
        <authorList>
            <person name="Nishida H."/>
            <person name="Hamamoto M."/>
            <person name="Sugiyama J."/>
        </authorList>
    </citation>
    <scope>NUCLEOTIDE SEQUENCE [LARGE SCALE GENOMIC DNA]</scope>
    <source>
        <strain evidence="3 4">NRRL Y-17804</strain>
    </source>
</reference>
<reference evidence="3 4" key="2">
    <citation type="journal article" date="2014" name="J. Gen. Appl. Microbiol.">
        <title>The early diverging ascomycetous budding yeast Saitoella complicata has three histone deacetylases belonging to the Clr6, Hos2, and Rpd3 lineages.</title>
        <authorList>
            <person name="Nishida H."/>
            <person name="Matsumoto T."/>
            <person name="Kondo S."/>
            <person name="Hamamoto M."/>
            <person name="Yoshikawa H."/>
        </authorList>
    </citation>
    <scope>NUCLEOTIDE SEQUENCE [LARGE SCALE GENOMIC DNA]</scope>
    <source>
        <strain evidence="3 4">NRRL Y-17804</strain>
    </source>
</reference>
<name>A0A0E9N8V3_SAICN</name>
<dbReference type="GO" id="GO:0016491">
    <property type="term" value="F:oxidoreductase activity"/>
    <property type="evidence" value="ECO:0007669"/>
    <property type="project" value="UniProtKB-KW"/>
</dbReference>
<keyword evidence="4" id="KW-1185">Reference proteome</keyword>
<dbReference type="RefSeq" id="XP_019025484.1">
    <property type="nucleotide sequence ID" value="XM_019170536.1"/>
</dbReference>
<sequence length="314" mass="34670">MPTLLATGIAAGGVGVECLETVILEYARKIPIQSWTFILAQHDPRSSRSREAVQRLQSLEPKLPGLKVEAHECDLSKLESVRNFAARVKQEVKDGIEVMLLNAGAVFQDGPRFTEGVEETTMVNHIGHFLLLALLKDQLRSAEGFKAKVVFTGSELHKRADPAQTWEQLSLTPGSIRPGYKYDAMQAYGCAKLLQAYCLPHWSSLLSPHNTTVTIASPGFVPSTLLSRSSPWHHRLLMNHVIHYAPFARTPAQGGRSIARVICDEEHLGGRTGVFVDKAGNVVEMHGDVYVEESAKKVWNRTCEIAEVKELVIA</sequence>
<protein>
    <recommendedName>
        <fullName evidence="5">Ketoreductase (KR) domain-containing protein</fullName>
    </recommendedName>
</protein>
<comment type="similarity">
    <text evidence="1">Belongs to the short-chain dehydrogenases/reductases (SDR) family.</text>
</comment>
<dbReference type="STRING" id="698492.A0A0E9N8V3"/>
<dbReference type="OMA" id="HRTHIGS"/>
<proteinExistence type="inferred from homology"/>